<dbReference type="EMBL" id="KV749586">
    <property type="protein sequence ID" value="OCL08796.1"/>
    <property type="molecule type" value="Genomic_DNA"/>
</dbReference>
<dbReference type="InterPro" id="IPR002563">
    <property type="entry name" value="Flavin_Rdtase-like_dom"/>
</dbReference>
<comment type="cofactor">
    <cofactor evidence="1">
        <name>FMN</name>
        <dbReference type="ChEBI" id="CHEBI:58210"/>
    </cofactor>
</comment>
<evidence type="ECO:0000256" key="3">
    <source>
        <dbReference type="ARBA" id="ARBA00038054"/>
    </source>
</evidence>
<protein>
    <recommendedName>
        <fullName evidence="4">Flavin reductase like domain-containing protein</fullName>
    </recommendedName>
</protein>
<dbReference type="AlphaFoldDB" id="A0A8E2F1L9"/>
<evidence type="ECO:0000259" key="4">
    <source>
        <dbReference type="Pfam" id="PF01613"/>
    </source>
</evidence>
<dbReference type="InterPro" id="IPR052174">
    <property type="entry name" value="Flavoredoxin"/>
</dbReference>
<dbReference type="PANTHER" id="PTHR43567:SF1">
    <property type="entry name" value="FLAVOREDOXIN"/>
    <property type="match status" value="1"/>
</dbReference>
<sequence>MAVNTHTTISPAIFYWGTPVVLISTTNPDGTTNIAPMSSAWWLGNRCMLGLGRVSQTVTNLTRTRECVLNLPSADLAPAVNRLARTTGNREAMAAQSAVSSAFKRATGYEFVADKFARAGLTVVASEVVAPDRVGECAAQMECELVGVYEFMPGAEAGAGAVALDVRVLRTHVSEGIRMEGFANRVDPEKWRPLIMCFQELFGMGEKVGGESVLARIGEENYRSLASVLDAGIERQMVEKEAVVKETAEKEIGEKNN</sequence>
<dbReference type="Pfam" id="PF01613">
    <property type="entry name" value="Flavin_Reduct"/>
    <property type="match status" value="1"/>
</dbReference>
<proteinExistence type="inferred from homology"/>
<dbReference type="Gene3D" id="2.30.110.10">
    <property type="entry name" value="Electron Transport, Fmn-binding Protein, Chain A"/>
    <property type="match status" value="1"/>
</dbReference>
<feature type="domain" description="Flavin reductase like" evidence="4">
    <location>
        <begin position="18"/>
        <end position="150"/>
    </location>
</feature>
<dbReference type="InterPro" id="IPR012349">
    <property type="entry name" value="Split_barrel_FMN-bd"/>
</dbReference>
<keyword evidence="2" id="KW-0285">Flavoprotein</keyword>
<dbReference type="Proteomes" id="UP000250140">
    <property type="component" value="Unassembled WGS sequence"/>
</dbReference>
<name>A0A8E2F1L9_9PEZI</name>
<dbReference type="GO" id="GO:0010181">
    <property type="term" value="F:FMN binding"/>
    <property type="evidence" value="ECO:0007669"/>
    <property type="project" value="InterPro"/>
</dbReference>
<reference evidence="5 6" key="1">
    <citation type="journal article" date="2016" name="Nat. Commun.">
        <title>Ectomycorrhizal ecology is imprinted in the genome of the dominant symbiotic fungus Cenococcum geophilum.</title>
        <authorList>
            <consortium name="DOE Joint Genome Institute"/>
            <person name="Peter M."/>
            <person name="Kohler A."/>
            <person name="Ohm R.A."/>
            <person name="Kuo A."/>
            <person name="Krutzmann J."/>
            <person name="Morin E."/>
            <person name="Arend M."/>
            <person name="Barry K.W."/>
            <person name="Binder M."/>
            <person name="Choi C."/>
            <person name="Clum A."/>
            <person name="Copeland A."/>
            <person name="Grisel N."/>
            <person name="Haridas S."/>
            <person name="Kipfer T."/>
            <person name="LaButti K."/>
            <person name="Lindquist E."/>
            <person name="Lipzen A."/>
            <person name="Maire R."/>
            <person name="Meier B."/>
            <person name="Mihaltcheva S."/>
            <person name="Molinier V."/>
            <person name="Murat C."/>
            <person name="Poggeler S."/>
            <person name="Quandt C.A."/>
            <person name="Sperisen C."/>
            <person name="Tritt A."/>
            <person name="Tisserant E."/>
            <person name="Crous P.W."/>
            <person name="Henrissat B."/>
            <person name="Nehls U."/>
            <person name="Egli S."/>
            <person name="Spatafora J.W."/>
            <person name="Grigoriev I.V."/>
            <person name="Martin F.M."/>
        </authorList>
    </citation>
    <scope>NUCLEOTIDE SEQUENCE [LARGE SCALE GENOMIC DNA]</scope>
    <source>
        <strain evidence="5 6">CBS 207.34</strain>
    </source>
</reference>
<evidence type="ECO:0000256" key="1">
    <source>
        <dbReference type="ARBA" id="ARBA00001917"/>
    </source>
</evidence>
<keyword evidence="6" id="KW-1185">Reference proteome</keyword>
<organism evidence="5 6">
    <name type="scientific">Glonium stellatum</name>
    <dbReference type="NCBI Taxonomy" id="574774"/>
    <lineage>
        <taxon>Eukaryota</taxon>
        <taxon>Fungi</taxon>
        <taxon>Dikarya</taxon>
        <taxon>Ascomycota</taxon>
        <taxon>Pezizomycotina</taxon>
        <taxon>Dothideomycetes</taxon>
        <taxon>Pleosporomycetidae</taxon>
        <taxon>Gloniales</taxon>
        <taxon>Gloniaceae</taxon>
        <taxon>Glonium</taxon>
    </lineage>
</organism>
<evidence type="ECO:0000256" key="2">
    <source>
        <dbReference type="ARBA" id="ARBA00022630"/>
    </source>
</evidence>
<gene>
    <name evidence="5" type="ORF">AOQ84DRAFT_405943</name>
</gene>
<dbReference type="OrthoDB" id="10250990at2759"/>
<dbReference type="PANTHER" id="PTHR43567">
    <property type="entry name" value="FLAVOREDOXIN-RELATED-RELATED"/>
    <property type="match status" value="1"/>
</dbReference>
<evidence type="ECO:0000313" key="6">
    <source>
        <dbReference type="Proteomes" id="UP000250140"/>
    </source>
</evidence>
<accession>A0A8E2F1L9</accession>
<comment type="similarity">
    <text evidence="3">Belongs to the flavoredoxin family.</text>
</comment>
<dbReference type="SUPFAM" id="SSF50475">
    <property type="entry name" value="FMN-binding split barrel"/>
    <property type="match status" value="1"/>
</dbReference>
<evidence type="ECO:0000313" key="5">
    <source>
        <dbReference type="EMBL" id="OCL08796.1"/>
    </source>
</evidence>